<comment type="caution">
    <text evidence="1">The sequence shown here is derived from an EMBL/GenBank/DDBJ whole genome shotgun (WGS) entry which is preliminary data.</text>
</comment>
<keyword evidence="2" id="KW-1185">Reference proteome</keyword>
<organism evidence="1 2">
    <name type="scientific">Liparis tanakae</name>
    <name type="common">Tanaka's snailfish</name>
    <dbReference type="NCBI Taxonomy" id="230148"/>
    <lineage>
        <taxon>Eukaryota</taxon>
        <taxon>Metazoa</taxon>
        <taxon>Chordata</taxon>
        <taxon>Craniata</taxon>
        <taxon>Vertebrata</taxon>
        <taxon>Euteleostomi</taxon>
        <taxon>Actinopterygii</taxon>
        <taxon>Neopterygii</taxon>
        <taxon>Teleostei</taxon>
        <taxon>Neoteleostei</taxon>
        <taxon>Acanthomorphata</taxon>
        <taxon>Eupercaria</taxon>
        <taxon>Perciformes</taxon>
        <taxon>Cottioidei</taxon>
        <taxon>Cottales</taxon>
        <taxon>Liparidae</taxon>
        <taxon>Liparis</taxon>
    </lineage>
</organism>
<evidence type="ECO:0000313" key="1">
    <source>
        <dbReference type="EMBL" id="TNN35340.1"/>
    </source>
</evidence>
<protein>
    <submittedName>
        <fullName evidence="1">Uncharacterized protein</fullName>
    </submittedName>
</protein>
<proteinExistence type="predicted"/>
<accession>A0A4Z2F385</accession>
<dbReference type="Proteomes" id="UP000314294">
    <property type="component" value="Unassembled WGS sequence"/>
</dbReference>
<evidence type="ECO:0000313" key="2">
    <source>
        <dbReference type="Proteomes" id="UP000314294"/>
    </source>
</evidence>
<name>A0A4Z2F385_9TELE</name>
<dbReference type="AlphaFoldDB" id="A0A4Z2F385"/>
<reference evidence="1 2" key="1">
    <citation type="submission" date="2019-03" db="EMBL/GenBank/DDBJ databases">
        <title>First draft genome of Liparis tanakae, snailfish: a comprehensive survey of snailfish specific genes.</title>
        <authorList>
            <person name="Kim W."/>
            <person name="Song I."/>
            <person name="Jeong J.-H."/>
            <person name="Kim D."/>
            <person name="Kim S."/>
            <person name="Ryu S."/>
            <person name="Song J.Y."/>
            <person name="Lee S.K."/>
        </authorList>
    </citation>
    <scope>NUCLEOTIDE SEQUENCE [LARGE SCALE GENOMIC DNA]</scope>
    <source>
        <tissue evidence="1">Muscle</tissue>
    </source>
</reference>
<dbReference type="EMBL" id="SRLO01001785">
    <property type="protein sequence ID" value="TNN35340.1"/>
    <property type="molecule type" value="Genomic_DNA"/>
</dbReference>
<gene>
    <name evidence="1" type="ORF">EYF80_054498</name>
</gene>
<sequence length="111" mass="11518">MFMGTCQKRVRKQSSTGLIKATSSNNTDCDISAFPRDEIPLCSPGSRSDVPVSAVWAHTFTPSGLPDDGCDGATGPLASGSAIIRETGRQLAALGPTPAFERGELGTPLLP</sequence>